<organism evidence="9 10">
    <name type="scientific">Candidatus Allocopromorpha excrementipullorum</name>
    <dbReference type="NCBI Taxonomy" id="2840743"/>
    <lineage>
        <taxon>Bacteria</taxon>
        <taxon>Bacillati</taxon>
        <taxon>Bacillota</taxon>
        <taxon>Clostridia</taxon>
        <taxon>Eubacteriales</taxon>
        <taxon>Eubacteriaceae</taxon>
        <taxon>Eubacteriaceae incertae sedis</taxon>
        <taxon>Candidatus Allocopromorpha</taxon>
    </lineage>
</organism>
<dbReference type="GO" id="GO:0022857">
    <property type="term" value="F:transmembrane transporter activity"/>
    <property type="evidence" value="ECO:0007669"/>
    <property type="project" value="InterPro"/>
</dbReference>
<dbReference type="AlphaFoldDB" id="A0A9D1SUD7"/>
<evidence type="ECO:0000256" key="2">
    <source>
        <dbReference type="ARBA" id="ARBA00022475"/>
    </source>
</evidence>
<keyword evidence="5 7" id="KW-0472">Membrane</keyword>
<name>A0A9D1SUD7_9FIRM</name>
<keyword evidence="3 7" id="KW-0812">Transmembrane</keyword>
<feature type="transmembrane region" description="Helical" evidence="7">
    <location>
        <begin position="169"/>
        <end position="187"/>
    </location>
</feature>
<gene>
    <name evidence="9" type="ORF">IAD25_05300</name>
</gene>
<evidence type="ECO:0000256" key="7">
    <source>
        <dbReference type="SAM" id="Phobius"/>
    </source>
</evidence>
<dbReference type="Pfam" id="PF06738">
    <property type="entry name" value="ThrE"/>
    <property type="match status" value="1"/>
</dbReference>
<comment type="similarity">
    <text evidence="6">Belongs to the ThrE exporter (TC 2.A.79) family.</text>
</comment>
<evidence type="ECO:0000313" key="9">
    <source>
        <dbReference type="EMBL" id="HIU96113.1"/>
    </source>
</evidence>
<dbReference type="PANTHER" id="PTHR34390:SF2">
    <property type="entry name" value="SUCCINATE TRANSPORTER SUBUNIT YJJP-RELATED"/>
    <property type="match status" value="1"/>
</dbReference>
<feature type="transmembrane region" description="Helical" evidence="7">
    <location>
        <begin position="199"/>
        <end position="217"/>
    </location>
</feature>
<dbReference type="PANTHER" id="PTHR34390">
    <property type="entry name" value="UPF0442 PROTEIN YJJB-RELATED"/>
    <property type="match status" value="1"/>
</dbReference>
<dbReference type="InterPro" id="IPR010619">
    <property type="entry name" value="ThrE-like_N"/>
</dbReference>
<dbReference type="GO" id="GO:0015744">
    <property type="term" value="P:succinate transport"/>
    <property type="evidence" value="ECO:0007669"/>
    <property type="project" value="TreeGrafter"/>
</dbReference>
<reference evidence="9" key="2">
    <citation type="journal article" date="2021" name="PeerJ">
        <title>Extensive microbial diversity within the chicken gut microbiome revealed by metagenomics and culture.</title>
        <authorList>
            <person name="Gilroy R."/>
            <person name="Ravi A."/>
            <person name="Getino M."/>
            <person name="Pursley I."/>
            <person name="Horton D.L."/>
            <person name="Alikhan N.F."/>
            <person name="Baker D."/>
            <person name="Gharbi K."/>
            <person name="Hall N."/>
            <person name="Watson M."/>
            <person name="Adriaenssens E.M."/>
            <person name="Foster-Nyarko E."/>
            <person name="Jarju S."/>
            <person name="Secka A."/>
            <person name="Antonio M."/>
            <person name="Oren A."/>
            <person name="Chaudhuri R.R."/>
            <person name="La Ragione R."/>
            <person name="Hildebrand F."/>
            <person name="Pallen M.J."/>
        </authorList>
    </citation>
    <scope>NUCLEOTIDE SEQUENCE</scope>
    <source>
        <strain evidence="9">ChiSjej4B22-8349</strain>
    </source>
</reference>
<comment type="caution">
    <text evidence="9">The sequence shown here is derived from an EMBL/GenBank/DDBJ whole genome shotgun (WGS) entry which is preliminary data.</text>
</comment>
<evidence type="ECO:0000256" key="5">
    <source>
        <dbReference type="ARBA" id="ARBA00023136"/>
    </source>
</evidence>
<dbReference type="EMBL" id="DVOB01000118">
    <property type="protein sequence ID" value="HIU96113.1"/>
    <property type="molecule type" value="Genomic_DNA"/>
</dbReference>
<evidence type="ECO:0000256" key="1">
    <source>
        <dbReference type="ARBA" id="ARBA00004651"/>
    </source>
</evidence>
<feature type="transmembrane region" description="Helical" evidence="7">
    <location>
        <begin position="229"/>
        <end position="253"/>
    </location>
</feature>
<feature type="transmembrane region" description="Helical" evidence="7">
    <location>
        <begin position="120"/>
        <end position="140"/>
    </location>
</feature>
<protein>
    <submittedName>
        <fullName evidence="9">Threonine/serine exporter family protein</fullName>
    </submittedName>
</protein>
<comment type="subcellular location">
    <subcellularLocation>
        <location evidence="1">Cell membrane</location>
        <topology evidence="1">Multi-pass membrane protein</topology>
    </subcellularLocation>
</comment>
<feature type="domain" description="Threonine/serine exporter-like N-terminal" evidence="8">
    <location>
        <begin position="12"/>
        <end position="252"/>
    </location>
</feature>
<evidence type="ECO:0000313" key="10">
    <source>
        <dbReference type="Proteomes" id="UP000824130"/>
    </source>
</evidence>
<proteinExistence type="inferred from homology"/>
<evidence type="ECO:0000256" key="3">
    <source>
        <dbReference type="ARBA" id="ARBA00022692"/>
    </source>
</evidence>
<evidence type="ECO:0000256" key="4">
    <source>
        <dbReference type="ARBA" id="ARBA00022989"/>
    </source>
</evidence>
<dbReference type="GO" id="GO:0005886">
    <property type="term" value="C:plasma membrane"/>
    <property type="evidence" value="ECO:0007669"/>
    <property type="project" value="UniProtKB-SubCell"/>
</dbReference>
<evidence type="ECO:0000259" key="8">
    <source>
        <dbReference type="Pfam" id="PF06738"/>
    </source>
</evidence>
<accession>A0A9D1SUD7</accession>
<keyword evidence="4 7" id="KW-1133">Transmembrane helix</keyword>
<reference evidence="9" key="1">
    <citation type="submission" date="2020-10" db="EMBL/GenBank/DDBJ databases">
        <authorList>
            <person name="Gilroy R."/>
        </authorList>
    </citation>
    <scope>NUCLEOTIDE SEQUENCE</scope>
    <source>
        <strain evidence="9">ChiSjej4B22-8349</strain>
    </source>
</reference>
<dbReference type="Proteomes" id="UP000824130">
    <property type="component" value="Unassembled WGS sequence"/>
</dbReference>
<evidence type="ECO:0000256" key="6">
    <source>
        <dbReference type="ARBA" id="ARBA00034125"/>
    </source>
</evidence>
<sequence length="260" mass="27991">MVNVFQKKVLMLALYAGEIMMRNGAEVYRVEDTMTRICKSCKIDSVEVFATPTGIFISMDKGGDEDDTQTYIKRIAGINTDLRKISDVNHFSRQFTTTDLSVDKGMEILKDIDEKKGYPLALRVIGAIMVSAAFCVIMGGRAIDCCIAIVSGALCYLFSRLLKKADINSFVTGFCSCALASFIALFASLSIKGANYDPIIISAIMLFVPGVALTNSIRDFLSGDMLSGVARLMEAILTAISLAAGAGVVIKLFDILGGAI</sequence>
<dbReference type="InterPro" id="IPR050539">
    <property type="entry name" value="ThrE_Dicarb/AminoAcid_Exp"/>
</dbReference>
<keyword evidence="2" id="KW-1003">Cell membrane</keyword>